<dbReference type="InterPro" id="IPR000504">
    <property type="entry name" value="RRM_dom"/>
</dbReference>
<dbReference type="PANTHER" id="PTHR15225">
    <property type="entry name" value="INTERFERON-INDUCED PROTEIN 35/NMI N-MYC/STAT INTERACTING PROTEIN"/>
    <property type="match status" value="1"/>
</dbReference>
<dbReference type="RefSeq" id="XP_017550102.2">
    <property type="nucleotide sequence ID" value="XM_017694613.2"/>
</dbReference>
<dbReference type="GO" id="GO:0003723">
    <property type="term" value="F:RNA binding"/>
    <property type="evidence" value="ECO:0007669"/>
    <property type="project" value="UniProtKB-UniRule"/>
</dbReference>
<evidence type="ECO:0000313" key="4">
    <source>
        <dbReference type="Proteomes" id="UP001501920"/>
    </source>
</evidence>
<dbReference type="PANTHER" id="PTHR15225:SF8">
    <property type="entry name" value="RNA-BINDING PROTEIN 43"/>
    <property type="match status" value="1"/>
</dbReference>
<dbReference type="Gene3D" id="3.30.70.330">
    <property type="match status" value="1"/>
</dbReference>
<evidence type="ECO:0000313" key="3">
    <source>
        <dbReference type="Ensembl" id="ENSPNAP00000075067.1"/>
    </source>
</evidence>
<keyword evidence="4" id="KW-1185">Reference proteome</keyword>
<evidence type="ECO:0000256" key="1">
    <source>
        <dbReference type="PROSITE-ProRule" id="PRU00176"/>
    </source>
</evidence>
<protein>
    <recommendedName>
        <fullName evidence="2">RRM domain-containing protein</fullName>
    </recommendedName>
</protein>
<keyword evidence="1" id="KW-0694">RNA-binding</keyword>
<dbReference type="InterPro" id="IPR035979">
    <property type="entry name" value="RBD_domain_sf"/>
</dbReference>
<dbReference type="Pfam" id="PF07292">
    <property type="entry name" value="NID"/>
    <property type="match status" value="1"/>
</dbReference>
<feature type="domain" description="RRM" evidence="2">
    <location>
        <begin position="17"/>
        <end position="102"/>
    </location>
</feature>
<reference evidence="3" key="2">
    <citation type="submission" date="2025-08" db="UniProtKB">
        <authorList>
            <consortium name="Ensembl"/>
        </authorList>
    </citation>
    <scope>IDENTIFICATION</scope>
</reference>
<dbReference type="AlphaFoldDB" id="A0AAR2LK72"/>
<organism evidence="3 4">
    <name type="scientific">Pygocentrus nattereri</name>
    <name type="common">Red-bellied piranha</name>
    <dbReference type="NCBI Taxonomy" id="42514"/>
    <lineage>
        <taxon>Eukaryota</taxon>
        <taxon>Metazoa</taxon>
        <taxon>Chordata</taxon>
        <taxon>Craniata</taxon>
        <taxon>Vertebrata</taxon>
        <taxon>Euteleostomi</taxon>
        <taxon>Actinopterygii</taxon>
        <taxon>Neopterygii</taxon>
        <taxon>Teleostei</taxon>
        <taxon>Ostariophysi</taxon>
        <taxon>Characiformes</taxon>
        <taxon>Characoidei</taxon>
        <taxon>Pygocentrus</taxon>
    </lineage>
</organism>
<dbReference type="Ensembl" id="ENSPNAT00000046686.1">
    <property type="protein sequence ID" value="ENSPNAP00000075067.1"/>
    <property type="gene ID" value="ENSPNAG00000034586.1"/>
</dbReference>
<reference evidence="3" key="3">
    <citation type="submission" date="2025-09" db="UniProtKB">
        <authorList>
            <consortium name="Ensembl"/>
        </authorList>
    </citation>
    <scope>IDENTIFICATION</scope>
</reference>
<dbReference type="PROSITE" id="PS50102">
    <property type="entry name" value="RRM"/>
    <property type="match status" value="1"/>
</dbReference>
<reference evidence="3 4" key="1">
    <citation type="submission" date="2020-10" db="EMBL/GenBank/DDBJ databases">
        <title>Pygocentrus nattereri (red-bellied piranha) genome, fPygNat1, primary haplotype.</title>
        <authorList>
            <person name="Myers G."/>
            <person name="Meyer A."/>
            <person name="Karagic N."/>
            <person name="Pippel M."/>
            <person name="Winkler S."/>
            <person name="Tracey A."/>
            <person name="Wood J."/>
            <person name="Formenti G."/>
            <person name="Howe K."/>
            <person name="Fedrigo O."/>
            <person name="Jarvis E.D."/>
        </authorList>
    </citation>
    <scope>NUCLEOTIDE SEQUENCE [LARGE SCALE GENOMIC DNA]</scope>
</reference>
<dbReference type="InterPro" id="IPR012677">
    <property type="entry name" value="Nucleotide-bd_a/b_plait_sf"/>
</dbReference>
<accession>A0AAR2LK72</accession>
<name>A0AAR2LK72_PYGNA</name>
<proteinExistence type="predicted"/>
<dbReference type="InterPro" id="IPR009909">
    <property type="entry name" value="Nmi/IFP35_dom"/>
</dbReference>
<evidence type="ECO:0000259" key="2">
    <source>
        <dbReference type="PROSITE" id="PS50102"/>
    </source>
</evidence>
<dbReference type="Proteomes" id="UP001501920">
    <property type="component" value="Chromosome 25"/>
</dbReference>
<sequence length="333" mass="37329">MSDVSVMSSEGSSDRCRTVVVAGVPDVMSSERMSDKLTIHFQSTRSQGGDVKEVQYPTHLKGVAFITFEDWQDADRVVGFNQMLKDKEFDEEFPLTVYKFTPEVTFYAYADMDLSLFPDLSTLIANMRSTYKSVRFEPSLTKVGFVTAEGPFSALRELRKDLLSRAQTLRDMQPSPDKAGPSRSVVERNNGTEETVLLWLDTHVYTYIQMLDKKEWDKCVGRYNVTAQAVSTGDLTQVELHGTCDSSALTATQRELEMLVAGRQDVLRTHRIDCSGSDPSVRKRILQACESARDTYRDVCYIPTSACIEVIGPSLSSHLFCESVKKATDGSWV</sequence>
<dbReference type="GeneID" id="108425728"/>
<dbReference type="GeneTree" id="ENSGT01140000282607"/>
<dbReference type="SUPFAM" id="SSF54928">
    <property type="entry name" value="RNA-binding domain, RBD"/>
    <property type="match status" value="1"/>
</dbReference>